<evidence type="ECO:0000313" key="3">
    <source>
        <dbReference type="Proteomes" id="UP000068447"/>
    </source>
</evidence>
<dbReference type="Pfam" id="PF07676">
    <property type="entry name" value="PD40"/>
    <property type="match status" value="4"/>
</dbReference>
<dbReference type="InterPro" id="IPR011659">
    <property type="entry name" value="WD40"/>
</dbReference>
<dbReference type="PANTHER" id="PTHR36842">
    <property type="entry name" value="PROTEIN TOLB HOMOLOG"/>
    <property type="match status" value="1"/>
</dbReference>
<gene>
    <name evidence="2" type="ORF">AT746_07155</name>
</gene>
<dbReference type="InterPro" id="IPR011042">
    <property type="entry name" value="6-blade_b-propeller_TolB-like"/>
</dbReference>
<sequence>MKPVICVLKIGLLATWLHLLGCSSDLTGGSDNERSAKQPESTENYQQRLLFVSNQDGDREIYTVGIDGSALHQLTNTDRDDYEASWSPDGSAILFTSNRNAGNAEIYLMKADGSQQTRLTNHPGYDGQARWSPDGNWIVFSSDRHDGVIHLYTMRPDGSDIRQITSDNDASYDSPRWSPDSKRIAYLKFNIRAKADTWIVNFDTLEHRQLTNNPKHEDGKASWAPDSGRLVYHSRRNREFNIYQYDLSLSEERKLTHLPSSDSLPQWSHQTGEILFLSTRGPYGRTQLHTMKEDGSQQRSFTDAQHQIDDAIWLADDSGILMVSWQGGRYSNVFALDLAGDRLWAVSPAKGYQSQPVPEPAVLPKSIAQLARH</sequence>
<reference evidence="2 3" key="1">
    <citation type="submission" date="2015-12" db="EMBL/GenBank/DDBJ databases">
        <title>Complete genome of Lacimicrobium alkaliphilum KCTC 32984.</title>
        <authorList>
            <person name="Kim S.-G."/>
            <person name="Lee Y.-J."/>
        </authorList>
    </citation>
    <scope>NUCLEOTIDE SEQUENCE [LARGE SCALE GENOMIC DNA]</scope>
    <source>
        <strain evidence="2 3">YelD216</strain>
    </source>
</reference>
<dbReference type="PANTHER" id="PTHR36842:SF1">
    <property type="entry name" value="PROTEIN TOLB"/>
    <property type="match status" value="1"/>
</dbReference>
<dbReference type="Gene3D" id="2.120.10.30">
    <property type="entry name" value="TolB, C-terminal domain"/>
    <property type="match status" value="2"/>
</dbReference>
<dbReference type="KEGG" id="lal:AT746_07155"/>
<evidence type="ECO:0000313" key="2">
    <source>
        <dbReference type="EMBL" id="ALS98061.1"/>
    </source>
</evidence>
<comment type="similarity">
    <text evidence="1">Belongs to the TolB family.</text>
</comment>
<evidence type="ECO:0000256" key="1">
    <source>
        <dbReference type="ARBA" id="ARBA00009820"/>
    </source>
</evidence>
<dbReference type="SUPFAM" id="SSF82171">
    <property type="entry name" value="DPP6 N-terminal domain-like"/>
    <property type="match status" value="1"/>
</dbReference>
<keyword evidence="3" id="KW-1185">Reference proteome</keyword>
<dbReference type="EMBL" id="CP013650">
    <property type="protein sequence ID" value="ALS98061.1"/>
    <property type="molecule type" value="Genomic_DNA"/>
</dbReference>
<name>A0A0U2PFF4_9ALTE</name>
<dbReference type="Proteomes" id="UP000068447">
    <property type="component" value="Chromosome"/>
</dbReference>
<accession>A0A0U2PFF4</accession>
<proteinExistence type="inferred from homology"/>
<protein>
    <recommendedName>
        <fullName evidence="4">Dipeptidylpeptidase IV N-terminal domain-containing protein</fullName>
    </recommendedName>
</protein>
<dbReference type="AlphaFoldDB" id="A0A0U2PFF4"/>
<organism evidence="2 3">
    <name type="scientific">Lacimicrobium alkaliphilum</name>
    <dbReference type="NCBI Taxonomy" id="1526571"/>
    <lineage>
        <taxon>Bacteria</taxon>
        <taxon>Pseudomonadati</taxon>
        <taxon>Pseudomonadota</taxon>
        <taxon>Gammaproteobacteria</taxon>
        <taxon>Alteromonadales</taxon>
        <taxon>Alteromonadaceae</taxon>
        <taxon>Lacimicrobium</taxon>
    </lineage>
</organism>
<dbReference type="RefSeq" id="WP_062478385.1">
    <property type="nucleotide sequence ID" value="NZ_CP013650.1"/>
</dbReference>
<evidence type="ECO:0008006" key="4">
    <source>
        <dbReference type="Google" id="ProtNLM"/>
    </source>
</evidence>
<dbReference type="STRING" id="1526571.AT746_07155"/>